<dbReference type="RefSeq" id="WP_187561728.1">
    <property type="nucleotide sequence ID" value="NZ_JACGWS010000004.1"/>
</dbReference>
<evidence type="ECO:0000259" key="2">
    <source>
        <dbReference type="PROSITE" id="PS50975"/>
    </source>
</evidence>
<keyword evidence="1" id="KW-0547">Nucleotide-binding</keyword>
<evidence type="ECO:0000313" key="4">
    <source>
        <dbReference type="Proteomes" id="UP000619238"/>
    </source>
</evidence>
<dbReference type="EMBL" id="JACGWS010000004">
    <property type="protein sequence ID" value="MBC8754678.1"/>
    <property type="molecule type" value="Genomic_DNA"/>
</dbReference>
<dbReference type="SUPFAM" id="SSF56059">
    <property type="entry name" value="Glutathione synthetase ATP-binding domain-like"/>
    <property type="match status" value="1"/>
</dbReference>
<dbReference type="Proteomes" id="UP000619238">
    <property type="component" value="Unassembled WGS sequence"/>
</dbReference>
<keyword evidence="1" id="KW-0067">ATP-binding</keyword>
<evidence type="ECO:0000256" key="1">
    <source>
        <dbReference type="PROSITE-ProRule" id="PRU00409"/>
    </source>
</evidence>
<proteinExistence type="predicted"/>
<dbReference type="PROSITE" id="PS50975">
    <property type="entry name" value="ATP_GRASP"/>
    <property type="match status" value="1"/>
</dbReference>
<dbReference type="PANTHER" id="PTHR21621">
    <property type="entry name" value="RIBOSOMAL PROTEIN S6 MODIFICATION PROTEIN"/>
    <property type="match status" value="1"/>
</dbReference>
<gene>
    <name evidence="3" type="ORF">H2O64_08325</name>
</gene>
<comment type="caution">
    <text evidence="3">The sequence shown here is derived from an EMBL/GenBank/DDBJ whole genome shotgun (WGS) entry which is preliminary data.</text>
</comment>
<evidence type="ECO:0000313" key="3">
    <source>
        <dbReference type="EMBL" id="MBC8754678.1"/>
    </source>
</evidence>
<organism evidence="3 4">
    <name type="scientific">Kordia aestuariivivens</name>
    <dbReference type="NCBI Taxonomy" id="2759037"/>
    <lineage>
        <taxon>Bacteria</taxon>
        <taxon>Pseudomonadati</taxon>
        <taxon>Bacteroidota</taxon>
        <taxon>Flavobacteriia</taxon>
        <taxon>Flavobacteriales</taxon>
        <taxon>Flavobacteriaceae</taxon>
        <taxon>Kordia</taxon>
    </lineage>
</organism>
<dbReference type="InterPro" id="IPR011761">
    <property type="entry name" value="ATP-grasp"/>
</dbReference>
<feature type="domain" description="ATP-grasp" evidence="2">
    <location>
        <begin position="124"/>
        <end position="314"/>
    </location>
</feature>
<protein>
    <recommendedName>
        <fullName evidence="2">ATP-grasp domain-containing protein</fullName>
    </recommendedName>
</protein>
<sequence length="316" mass="37000">MILLISSKYDVSTNIVIQWLNYYGIVFLRLHTEEFSMLNYFSVSNKSISLTINDINLEAITGIWHRRGRLRNLPNSLNDLGKVTTYLKKEEDSLIKSIETSLRTTKKYIGSYISEIENYKLDHLIAAKECNLNIPDSIVTTSKKGLLDFHSKYDQIISKDLRYAINIKTDDISINSTGTFKVTDELISELDDHFAPIYAQEYIEKEFEIRIFFIEDNLFSMGIFSQQDEQTRVDYRNYNDEIPNRCVPINLPKNIKEQLLDFTRKVKLNTGSIDMIYSIDEHYVFLEVNPMGQFDWLSKNCNYYIEEAIAKEFMEL</sequence>
<name>A0ABR7Q860_9FLAO</name>
<dbReference type="Gene3D" id="3.30.470.20">
    <property type="entry name" value="ATP-grasp fold, B domain"/>
    <property type="match status" value="1"/>
</dbReference>
<reference evidence="3 4" key="1">
    <citation type="submission" date="2020-07" db="EMBL/GenBank/DDBJ databases">
        <title>Description of Kordia aestuariivivens sp. nov., isolated from a tidal flat.</title>
        <authorList>
            <person name="Park S."/>
            <person name="Yoon J.-H."/>
        </authorList>
    </citation>
    <scope>NUCLEOTIDE SEQUENCE [LARGE SCALE GENOMIC DNA]</scope>
    <source>
        <strain evidence="3 4">YSTF-M3</strain>
    </source>
</reference>
<dbReference type="PANTHER" id="PTHR21621:SF0">
    <property type="entry name" value="BETA-CITRYLGLUTAMATE SYNTHASE B-RELATED"/>
    <property type="match status" value="1"/>
</dbReference>
<accession>A0ABR7Q860</accession>
<keyword evidence="4" id="KW-1185">Reference proteome</keyword>